<dbReference type="InterPro" id="IPR038718">
    <property type="entry name" value="SNF2-like_sf"/>
</dbReference>
<proteinExistence type="predicted"/>
<evidence type="ECO:0000259" key="3">
    <source>
        <dbReference type="PROSITE" id="PS51192"/>
    </source>
</evidence>
<name>A0ABU2LDY0_9ACTN</name>
<keyword evidence="6" id="KW-1185">Reference proteome</keyword>
<dbReference type="PROSITE" id="PS51194">
    <property type="entry name" value="HELICASE_CTER"/>
    <property type="match status" value="1"/>
</dbReference>
<dbReference type="RefSeq" id="WP_311632448.1">
    <property type="nucleotide sequence ID" value="NZ_JAVREN010000038.1"/>
</dbReference>
<dbReference type="PROSITE" id="PS51192">
    <property type="entry name" value="HELICASE_ATP_BIND_1"/>
    <property type="match status" value="1"/>
</dbReference>
<dbReference type="Pfam" id="PF00271">
    <property type="entry name" value="Helicase_C"/>
    <property type="match status" value="1"/>
</dbReference>
<dbReference type="InterPro" id="IPR027417">
    <property type="entry name" value="P-loop_NTPase"/>
</dbReference>
<dbReference type="SMART" id="SM00490">
    <property type="entry name" value="HELICc"/>
    <property type="match status" value="1"/>
</dbReference>
<reference evidence="6" key="1">
    <citation type="submission" date="2023-07" db="EMBL/GenBank/DDBJ databases">
        <title>30 novel species of actinomycetes from the DSMZ collection.</title>
        <authorList>
            <person name="Nouioui I."/>
        </authorList>
    </citation>
    <scope>NUCLEOTIDE SEQUENCE [LARGE SCALE GENOMIC DNA]</scope>
    <source>
        <strain evidence="6">DSM 44917</strain>
    </source>
</reference>
<dbReference type="InterPro" id="IPR000330">
    <property type="entry name" value="SNF2_N"/>
</dbReference>
<dbReference type="InterPro" id="IPR022138">
    <property type="entry name" value="DUF3670"/>
</dbReference>
<dbReference type="GO" id="GO:0016787">
    <property type="term" value="F:hydrolase activity"/>
    <property type="evidence" value="ECO:0007669"/>
    <property type="project" value="UniProtKB-KW"/>
</dbReference>
<dbReference type="PANTHER" id="PTHR10799">
    <property type="entry name" value="SNF2/RAD54 HELICASE FAMILY"/>
    <property type="match status" value="1"/>
</dbReference>
<keyword evidence="5" id="KW-0347">Helicase</keyword>
<dbReference type="Pfam" id="PF12419">
    <property type="entry name" value="DUF3670"/>
    <property type="match status" value="1"/>
</dbReference>
<feature type="domain" description="Helicase ATP-binding" evidence="3">
    <location>
        <begin position="583"/>
        <end position="773"/>
    </location>
</feature>
<keyword evidence="1 5" id="KW-0378">Hydrolase</keyword>
<dbReference type="CDD" id="cd18793">
    <property type="entry name" value="SF2_C_SNF"/>
    <property type="match status" value="1"/>
</dbReference>
<organism evidence="5 6">
    <name type="scientific">Streptomyces boetiae</name>
    <dbReference type="NCBI Taxonomy" id="3075541"/>
    <lineage>
        <taxon>Bacteria</taxon>
        <taxon>Bacillati</taxon>
        <taxon>Actinomycetota</taxon>
        <taxon>Actinomycetes</taxon>
        <taxon>Kitasatosporales</taxon>
        <taxon>Streptomycetaceae</taxon>
        <taxon>Streptomyces</taxon>
    </lineage>
</organism>
<comment type="caution">
    <text evidence="5">The sequence shown here is derived from an EMBL/GenBank/DDBJ whole genome shotgun (WGS) entry which is preliminary data.</text>
</comment>
<evidence type="ECO:0000313" key="5">
    <source>
        <dbReference type="EMBL" id="MDT0309487.1"/>
    </source>
</evidence>
<dbReference type="GO" id="GO:0004386">
    <property type="term" value="F:helicase activity"/>
    <property type="evidence" value="ECO:0007669"/>
    <property type="project" value="UniProtKB-KW"/>
</dbReference>
<dbReference type="SUPFAM" id="SSF52540">
    <property type="entry name" value="P-loop containing nucleoside triphosphate hydrolases"/>
    <property type="match status" value="2"/>
</dbReference>
<gene>
    <name evidence="5" type="ORF">RM780_21355</name>
</gene>
<keyword evidence="5" id="KW-0067">ATP-binding</keyword>
<dbReference type="Gene3D" id="3.40.50.300">
    <property type="entry name" value="P-loop containing nucleotide triphosphate hydrolases"/>
    <property type="match status" value="1"/>
</dbReference>
<dbReference type="EMBL" id="JAVREN010000038">
    <property type="protein sequence ID" value="MDT0309487.1"/>
    <property type="molecule type" value="Genomic_DNA"/>
</dbReference>
<dbReference type="Gene3D" id="3.40.50.10810">
    <property type="entry name" value="Tandem AAA-ATPase domain"/>
    <property type="match status" value="1"/>
</dbReference>
<protein>
    <submittedName>
        <fullName evidence="5">DEAD/DEAH box helicase</fullName>
        <ecNumber evidence="5">3.6.4.-</ecNumber>
    </submittedName>
</protein>
<feature type="domain" description="Helicase C-terminal" evidence="4">
    <location>
        <begin position="896"/>
        <end position="1058"/>
    </location>
</feature>
<evidence type="ECO:0000259" key="4">
    <source>
        <dbReference type="PROSITE" id="PS51194"/>
    </source>
</evidence>
<dbReference type="InterPro" id="IPR014001">
    <property type="entry name" value="Helicase_ATP-bd"/>
</dbReference>
<dbReference type="InterPro" id="IPR001650">
    <property type="entry name" value="Helicase_C-like"/>
</dbReference>
<evidence type="ECO:0000256" key="2">
    <source>
        <dbReference type="SAM" id="MobiDB-lite"/>
    </source>
</evidence>
<accession>A0ABU2LDY0</accession>
<feature type="compositionally biased region" description="Low complexity" evidence="2">
    <location>
        <begin position="621"/>
        <end position="638"/>
    </location>
</feature>
<dbReference type="Pfam" id="PF00176">
    <property type="entry name" value="SNF2-rel_dom"/>
    <property type="match status" value="1"/>
</dbReference>
<dbReference type="SMART" id="SM00487">
    <property type="entry name" value="DEXDc"/>
    <property type="match status" value="1"/>
</dbReference>
<dbReference type="InterPro" id="IPR049730">
    <property type="entry name" value="SNF2/RAD54-like_C"/>
</dbReference>
<keyword evidence="5" id="KW-0547">Nucleotide-binding</keyword>
<dbReference type="Proteomes" id="UP001183388">
    <property type="component" value="Unassembled WGS sequence"/>
</dbReference>
<evidence type="ECO:0000256" key="1">
    <source>
        <dbReference type="ARBA" id="ARBA00022801"/>
    </source>
</evidence>
<sequence length="1077" mass="114481">MRGDAFALHGLWRRDQRLALWAEAPGAPAGPPAGPVLPAPHPFAASGGLIARLLSGAGPGLEWLAGRAESGSSRLLLPTLDGRPLPSPELAPGGPPGRAALRPWRVPCLVFGPADAAQLLGALHPPRGGATLVTELSRTEPVEVPYGASLRWLTEAHDLAWRMAGRGQVLPVLRSGPGSDGTAEARWQPAPDGPGLREIAALAARVPPVARAEWDPAAHPQGRAGAELTDALLDRLTDAEVRAALEDSPPLLPGGEPRPGDAAELWLRALTSADARILGAGRGELNALRARLAAWHATAGPADAEPLRLAFRLAEPLGGHASEDDWRLLFLAHPAEEPTLLLAAAELWQDPPGAALAALEARLDRPREAFLAQLERAAATWPGLTPALRDARPAGLPLTREGALAFLREGAPALLAAGFGVELPSWWQRPPRLGLTLTARALQPGAVEVGPRVGEEAVQAFRWRAALGDRPLTEDDLRELAAAKAPLVRLHGQWTAVDQRQIAAALDLLARQGEGTASAVDVLRAVYLPGPERAGLPVIRVRAGGALRRVLNARGTAAEPPPLPTWFAAELRPYQERGLAWLAALSRLDLGAVLADDMGLGKTVQLLALLAAESEAVRGDAVADGAPPGAAGRSPTAPDAAGARVESRATLLVSPLSLLGNWQREAARFAPGLTVHAHHGTGRADAEALGHAARHADLVLTTYGTAVRDAHALAAIRWRRLVADEAQHVKNLASARSRALRALPARHRVALTGTPVENRLADLHAMLDFANPGLFGSAGSFRDRFSVPIELNGRQEPAEALRRLTGPFLLRRRKSDPGVLPGLPEKHESTVLCRLTAEQASLYQAVVARLLSKADRTRGMERKGLILSSLTRLKQICNHPAHYLRDGSRLAGRSGKLDRLETILETAVGAGEKALCFTQFAEFGTMLRGHLDARLGGEVLFLHGGVPRRERERMVDRFQDPDGPSVFLLSLGAGGFGLNLTEASHVVHIDRWWNPAVESQATDRAFRIGQRRDVHVHKFVCAGTIEERVEALAGAKRDLAEAVVRSDADGSSALTDLSTEALRELITLSTEAADVPA</sequence>
<feature type="region of interest" description="Disordered" evidence="2">
    <location>
        <begin position="621"/>
        <end position="641"/>
    </location>
</feature>
<dbReference type="EC" id="3.6.4.-" evidence="5"/>
<evidence type="ECO:0000313" key="6">
    <source>
        <dbReference type="Proteomes" id="UP001183388"/>
    </source>
</evidence>